<dbReference type="GO" id="GO:0008270">
    <property type="term" value="F:zinc ion binding"/>
    <property type="evidence" value="ECO:0007669"/>
    <property type="project" value="UniProtKB-KW"/>
</dbReference>
<sequence length="682" mass="78401">MLRTRSGIEVRLTQKDNDGDEFVNEDVVEEEQMETAGEDDNAGEEEEMGTNGEQMETRNKLYEVTLYYGGHFVHVPYESYTSHVKKVHNDIDVENISMDELKLCFGAAIDRERDGYCYSDEEFAEIRKASREEKKKMDEFEKESNLAEMYEMEFEDSNPDRGFYPSSEESDEEFCYANPLIVNENIKYVDEVFNVHTAAKDIKFKVGQIFGSKKNFKEVVRSSSMESGRPYWYSHDDLKRVQVRCAQGCPFKLWLSFIEDRDMYLDLEDGHRKTLISDQQKGLDKAIRELLPQVEHRFCTMHLSANLKGKFSSSLVMYAFWKASTATHPQAFKSAMKELGRASRGAFEKMNELDPDMLIEIHDMIMTRIHENKDKMARNDCLIVPKAKKTLDEAMKESCAYSVLWDGRETYVVKGKGTSCSVNLQNRSCSCRVWDLTGTPCAHGVTAIQKARHNVFDYVDKCYLKDTYMRCYSHCLDVIMGEDFWEDVEGDPILPPLIVKQLRGRPKKMRRREGWEGIVSSGKKTRVKATGRKMHCGLCRMEGHKRDKCPDKHLYEVQPKKTKGRPKRGASARGPMEDVTEEVQLQEQEILTGEDGMMNETLVHMEQTSQKETQEEHDAVTNNGMKFMPTPSLRKHTSTGCTPPASTPPSVPQQAKKKTPKKSVKFFAPPRQKKTDYVVGIF</sequence>
<feature type="domain" description="SWIM-type" evidence="6">
    <location>
        <begin position="411"/>
        <end position="452"/>
    </location>
</feature>
<gene>
    <name evidence="7" type="ORF">POM88_045645</name>
</gene>
<dbReference type="PANTHER" id="PTHR31973">
    <property type="entry name" value="POLYPROTEIN, PUTATIVE-RELATED"/>
    <property type="match status" value="1"/>
</dbReference>
<evidence type="ECO:0000313" key="7">
    <source>
        <dbReference type="EMBL" id="KAK1361171.1"/>
    </source>
</evidence>
<dbReference type="Pfam" id="PF04434">
    <property type="entry name" value="SWIM"/>
    <property type="match status" value="1"/>
</dbReference>
<keyword evidence="1" id="KW-0479">Metal-binding</keyword>
<feature type="region of interest" description="Disordered" evidence="5">
    <location>
        <begin position="560"/>
        <end position="581"/>
    </location>
</feature>
<dbReference type="Proteomes" id="UP001237642">
    <property type="component" value="Unassembled WGS sequence"/>
</dbReference>
<feature type="compositionally biased region" description="Basic and acidic residues" evidence="5">
    <location>
        <begin position="1"/>
        <end position="17"/>
    </location>
</feature>
<dbReference type="SMART" id="SM00575">
    <property type="entry name" value="ZnF_PMZ"/>
    <property type="match status" value="1"/>
</dbReference>
<evidence type="ECO:0000256" key="5">
    <source>
        <dbReference type="SAM" id="MobiDB-lite"/>
    </source>
</evidence>
<dbReference type="EMBL" id="JAUIZM010000010">
    <property type="protein sequence ID" value="KAK1361171.1"/>
    <property type="molecule type" value="Genomic_DNA"/>
</dbReference>
<evidence type="ECO:0000256" key="1">
    <source>
        <dbReference type="ARBA" id="ARBA00022723"/>
    </source>
</evidence>
<comment type="caution">
    <text evidence="7">The sequence shown here is derived from an EMBL/GenBank/DDBJ whole genome shotgun (WGS) entry which is preliminary data.</text>
</comment>
<feature type="compositionally biased region" description="Basic residues" evidence="5">
    <location>
        <begin position="655"/>
        <end position="664"/>
    </location>
</feature>
<evidence type="ECO:0000256" key="4">
    <source>
        <dbReference type="PROSITE-ProRule" id="PRU00325"/>
    </source>
</evidence>
<evidence type="ECO:0000256" key="2">
    <source>
        <dbReference type="ARBA" id="ARBA00022771"/>
    </source>
</evidence>
<feature type="region of interest" description="Disordered" evidence="5">
    <location>
        <begin position="1"/>
        <end position="55"/>
    </location>
</feature>
<reference evidence="7" key="2">
    <citation type="submission" date="2023-05" db="EMBL/GenBank/DDBJ databases">
        <authorList>
            <person name="Schelkunov M.I."/>
        </authorList>
    </citation>
    <scope>NUCLEOTIDE SEQUENCE</scope>
    <source>
        <strain evidence="7">Hsosn_3</strain>
        <tissue evidence="7">Leaf</tissue>
    </source>
</reference>
<dbReference type="PROSITE" id="PS50966">
    <property type="entry name" value="ZF_SWIM"/>
    <property type="match status" value="1"/>
</dbReference>
<evidence type="ECO:0000256" key="3">
    <source>
        <dbReference type="ARBA" id="ARBA00022833"/>
    </source>
</evidence>
<feature type="compositionally biased region" description="Acidic residues" evidence="5">
    <location>
        <begin position="18"/>
        <end position="48"/>
    </location>
</feature>
<evidence type="ECO:0000313" key="8">
    <source>
        <dbReference type="Proteomes" id="UP001237642"/>
    </source>
</evidence>
<proteinExistence type="predicted"/>
<organism evidence="7 8">
    <name type="scientific">Heracleum sosnowskyi</name>
    <dbReference type="NCBI Taxonomy" id="360622"/>
    <lineage>
        <taxon>Eukaryota</taxon>
        <taxon>Viridiplantae</taxon>
        <taxon>Streptophyta</taxon>
        <taxon>Embryophyta</taxon>
        <taxon>Tracheophyta</taxon>
        <taxon>Spermatophyta</taxon>
        <taxon>Magnoliopsida</taxon>
        <taxon>eudicotyledons</taxon>
        <taxon>Gunneridae</taxon>
        <taxon>Pentapetalae</taxon>
        <taxon>asterids</taxon>
        <taxon>campanulids</taxon>
        <taxon>Apiales</taxon>
        <taxon>Apiaceae</taxon>
        <taxon>Apioideae</taxon>
        <taxon>apioid superclade</taxon>
        <taxon>Tordylieae</taxon>
        <taxon>Tordyliinae</taxon>
        <taxon>Heracleum</taxon>
    </lineage>
</organism>
<dbReference type="InterPro" id="IPR006564">
    <property type="entry name" value="Znf_PMZ"/>
</dbReference>
<keyword evidence="2 4" id="KW-0863">Zinc-finger</keyword>
<accession>A0AAD8M552</accession>
<dbReference type="PANTHER" id="PTHR31973:SF187">
    <property type="entry name" value="MUTATOR TRANSPOSASE MUDRA PROTEIN"/>
    <property type="match status" value="1"/>
</dbReference>
<feature type="region of interest" description="Disordered" evidence="5">
    <location>
        <begin position="627"/>
        <end position="669"/>
    </location>
</feature>
<dbReference type="InterPro" id="IPR007527">
    <property type="entry name" value="Znf_SWIM"/>
</dbReference>
<name>A0AAD8M552_9APIA</name>
<dbReference type="AlphaFoldDB" id="A0AAD8M552"/>
<keyword evidence="8" id="KW-1185">Reference proteome</keyword>
<evidence type="ECO:0000259" key="6">
    <source>
        <dbReference type="PROSITE" id="PS50966"/>
    </source>
</evidence>
<keyword evidence="3" id="KW-0862">Zinc</keyword>
<feature type="compositionally biased region" description="Basic residues" evidence="5">
    <location>
        <begin position="560"/>
        <end position="570"/>
    </location>
</feature>
<protein>
    <recommendedName>
        <fullName evidence="6">SWIM-type domain-containing protein</fullName>
    </recommendedName>
</protein>
<reference evidence="7" key="1">
    <citation type="submission" date="2023-02" db="EMBL/GenBank/DDBJ databases">
        <title>Genome of toxic invasive species Heracleum sosnowskyi carries increased number of genes despite the absence of recent whole-genome duplications.</title>
        <authorList>
            <person name="Schelkunov M."/>
            <person name="Shtratnikova V."/>
            <person name="Makarenko M."/>
            <person name="Klepikova A."/>
            <person name="Omelchenko D."/>
            <person name="Novikova G."/>
            <person name="Obukhova E."/>
            <person name="Bogdanov V."/>
            <person name="Penin A."/>
            <person name="Logacheva M."/>
        </authorList>
    </citation>
    <scope>NUCLEOTIDE SEQUENCE</scope>
    <source>
        <strain evidence="7">Hsosn_3</strain>
        <tissue evidence="7">Leaf</tissue>
    </source>
</reference>